<dbReference type="AlphaFoldDB" id="A0A319F328"/>
<reference evidence="1 2" key="1">
    <citation type="submission" date="2018-02" db="EMBL/GenBank/DDBJ databases">
        <title>The genomes of Aspergillus section Nigri reveals drivers in fungal speciation.</title>
        <authorList>
            <consortium name="DOE Joint Genome Institute"/>
            <person name="Vesth T.C."/>
            <person name="Nybo J."/>
            <person name="Theobald S."/>
            <person name="Brandl J."/>
            <person name="Frisvad J.C."/>
            <person name="Nielsen K.F."/>
            <person name="Lyhne E.K."/>
            <person name="Kogle M.E."/>
            <person name="Kuo A."/>
            <person name="Riley R."/>
            <person name="Clum A."/>
            <person name="Nolan M."/>
            <person name="Lipzen A."/>
            <person name="Salamov A."/>
            <person name="Henrissat B."/>
            <person name="Wiebenga A."/>
            <person name="De vries R.P."/>
            <person name="Grigoriev I.V."/>
            <person name="Mortensen U.H."/>
            <person name="Andersen M.R."/>
            <person name="Baker S.E."/>
        </authorList>
    </citation>
    <scope>NUCLEOTIDE SEQUENCE [LARGE SCALE GENOMIC DNA]</scope>
    <source>
        <strain evidence="1 2">CBS 707.79</strain>
    </source>
</reference>
<sequence>MNEWCLSFHPPSQPSISFQTIPNHSIPFQTIPNHSKPFIPCCSESLLSTMNPPIRGALTLAQESFAFPGARPPPAHGMKGIVTPILGSHAEQQGKGGSRSLRRWDLALYPTVLTRGGGKTRRAWGGVCVCVCTWVGGGGYKAGDRGYPSSQ</sequence>
<gene>
    <name evidence="1" type="ORF">BO71DRAFT_237178</name>
</gene>
<dbReference type="EMBL" id="KZ825804">
    <property type="protein sequence ID" value="PYH99252.1"/>
    <property type="molecule type" value="Genomic_DNA"/>
</dbReference>
<proteinExistence type="predicted"/>
<dbReference type="VEuPathDB" id="FungiDB:BO71DRAFT_237178"/>
<accession>A0A319F328</accession>
<protein>
    <submittedName>
        <fullName evidence="1">Uncharacterized protein</fullName>
    </submittedName>
</protein>
<keyword evidence="2" id="KW-1185">Reference proteome</keyword>
<evidence type="ECO:0000313" key="2">
    <source>
        <dbReference type="Proteomes" id="UP000247810"/>
    </source>
</evidence>
<organism evidence="1 2">
    <name type="scientific">Aspergillus ellipticus CBS 707.79</name>
    <dbReference type="NCBI Taxonomy" id="1448320"/>
    <lineage>
        <taxon>Eukaryota</taxon>
        <taxon>Fungi</taxon>
        <taxon>Dikarya</taxon>
        <taxon>Ascomycota</taxon>
        <taxon>Pezizomycotina</taxon>
        <taxon>Eurotiomycetes</taxon>
        <taxon>Eurotiomycetidae</taxon>
        <taxon>Eurotiales</taxon>
        <taxon>Aspergillaceae</taxon>
        <taxon>Aspergillus</taxon>
        <taxon>Aspergillus subgen. Circumdati</taxon>
    </lineage>
</organism>
<name>A0A319F328_9EURO</name>
<dbReference type="Proteomes" id="UP000247810">
    <property type="component" value="Unassembled WGS sequence"/>
</dbReference>
<evidence type="ECO:0000313" key="1">
    <source>
        <dbReference type="EMBL" id="PYH99252.1"/>
    </source>
</evidence>